<protein>
    <submittedName>
        <fullName evidence="2">Uncharacterized protein</fullName>
    </submittedName>
</protein>
<gene>
    <name evidence="2" type="ORF">N7492_004862</name>
</gene>
<reference evidence="2" key="2">
    <citation type="journal article" date="2023" name="IMA Fungus">
        <title>Comparative genomic study of the Penicillium genus elucidates a diverse pangenome and 15 lateral gene transfer events.</title>
        <authorList>
            <person name="Petersen C."/>
            <person name="Sorensen T."/>
            <person name="Nielsen M.R."/>
            <person name="Sondergaard T.E."/>
            <person name="Sorensen J.L."/>
            <person name="Fitzpatrick D.A."/>
            <person name="Frisvad J.C."/>
            <person name="Nielsen K.L."/>
        </authorList>
    </citation>
    <scope>NUCLEOTIDE SEQUENCE</scope>
    <source>
        <strain evidence="2">IBT 21917</strain>
    </source>
</reference>
<comment type="caution">
    <text evidence="2">The sequence shown here is derived from an EMBL/GenBank/DDBJ whole genome shotgun (WGS) entry which is preliminary data.</text>
</comment>
<name>A0A9W9LQF4_9EURO</name>
<evidence type="ECO:0000256" key="1">
    <source>
        <dbReference type="SAM" id="MobiDB-lite"/>
    </source>
</evidence>
<dbReference type="AlphaFoldDB" id="A0A9W9LQF4"/>
<proteinExistence type="predicted"/>
<dbReference type="EMBL" id="JAPQKO010000003">
    <property type="protein sequence ID" value="KAJ5172269.1"/>
    <property type="molecule type" value="Genomic_DNA"/>
</dbReference>
<keyword evidence="3" id="KW-1185">Reference proteome</keyword>
<evidence type="ECO:0000313" key="3">
    <source>
        <dbReference type="Proteomes" id="UP001146351"/>
    </source>
</evidence>
<feature type="region of interest" description="Disordered" evidence="1">
    <location>
        <begin position="42"/>
        <end position="62"/>
    </location>
</feature>
<organism evidence="2 3">
    <name type="scientific">Penicillium capsulatum</name>
    <dbReference type="NCBI Taxonomy" id="69766"/>
    <lineage>
        <taxon>Eukaryota</taxon>
        <taxon>Fungi</taxon>
        <taxon>Dikarya</taxon>
        <taxon>Ascomycota</taxon>
        <taxon>Pezizomycotina</taxon>
        <taxon>Eurotiomycetes</taxon>
        <taxon>Eurotiomycetidae</taxon>
        <taxon>Eurotiales</taxon>
        <taxon>Aspergillaceae</taxon>
        <taxon>Penicillium</taxon>
    </lineage>
</organism>
<reference evidence="2" key="1">
    <citation type="submission" date="2022-11" db="EMBL/GenBank/DDBJ databases">
        <authorList>
            <person name="Petersen C."/>
        </authorList>
    </citation>
    <scope>NUCLEOTIDE SEQUENCE</scope>
    <source>
        <strain evidence="2">IBT 21917</strain>
    </source>
</reference>
<dbReference type="Proteomes" id="UP001146351">
    <property type="component" value="Unassembled WGS sequence"/>
</dbReference>
<sequence>MLLAVLALTQLCIAAPIEIKKSPGDFTAPLAIENKDETLETRITHESPFSNPDSGLGDALAG</sequence>
<evidence type="ECO:0000313" key="2">
    <source>
        <dbReference type="EMBL" id="KAJ5172269.1"/>
    </source>
</evidence>
<accession>A0A9W9LQF4</accession>